<name>A0A5B7F061_PORTR</name>
<keyword evidence="2" id="KW-1185">Reference proteome</keyword>
<organism evidence="1 2">
    <name type="scientific">Portunus trituberculatus</name>
    <name type="common">Swimming crab</name>
    <name type="synonym">Neptunus trituberculatus</name>
    <dbReference type="NCBI Taxonomy" id="210409"/>
    <lineage>
        <taxon>Eukaryota</taxon>
        <taxon>Metazoa</taxon>
        <taxon>Ecdysozoa</taxon>
        <taxon>Arthropoda</taxon>
        <taxon>Crustacea</taxon>
        <taxon>Multicrustacea</taxon>
        <taxon>Malacostraca</taxon>
        <taxon>Eumalacostraca</taxon>
        <taxon>Eucarida</taxon>
        <taxon>Decapoda</taxon>
        <taxon>Pleocyemata</taxon>
        <taxon>Brachyura</taxon>
        <taxon>Eubrachyura</taxon>
        <taxon>Portunoidea</taxon>
        <taxon>Portunidae</taxon>
        <taxon>Portuninae</taxon>
        <taxon>Portunus</taxon>
    </lineage>
</organism>
<reference evidence="1 2" key="1">
    <citation type="submission" date="2019-05" db="EMBL/GenBank/DDBJ databases">
        <title>Another draft genome of Portunus trituberculatus and its Hox gene families provides insights of decapod evolution.</title>
        <authorList>
            <person name="Jeong J.-H."/>
            <person name="Song I."/>
            <person name="Kim S."/>
            <person name="Choi T."/>
            <person name="Kim D."/>
            <person name="Ryu S."/>
            <person name="Kim W."/>
        </authorList>
    </citation>
    <scope>NUCLEOTIDE SEQUENCE [LARGE SCALE GENOMIC DNA]</scope>
    <source>
        <tissue evidence="1">Muscle</tissue>
    </source>
</reference>
<evidence type="ECO:0000313" key="2">
    <source>
        <dbReference type="Proteomes" id="UP000324222"/>
    </source>
</evidence>
<sequence length="69" mass="7633">MIFTPQCLSRTERGFEAGLNSVWVTSGGLSGCLKYKTFLALKYGCTGQAKTDPWMERTNGSKFSNCNEN</sequence>
<protein>
    <submittedName>
        <fullName evidence="1">Uncharacterized protein</fullName>
    </submittedName>
</protein>
<dbReference type="EMBL" id="VSRR010003939">
    <property type="protein sequence ID" value="MPC37974.1"/>
    <property type="molecule type" value="Genomic_DNA"/>
</dbReference>
<evidence type="ECO:0000313" key="1">
    <source>
        <dbReference type="EMBL" id="MPC37974.1"/>
    </source>
</evidence>
<gene>
    <name evidence="1" type="ORF">E2C01_031469</name>
</gene>
<dbReference type="AlphaFoldDB" id="A0A5B7F061"/>
<proteinExistence type="predicted"/>
<dbReference type="Proteomes" id="UP000324222">
    <property type="component" value="Unassembled WGS sequence"/>
</dbReference>
<comment type="caution">
    <text evidence="1">The sequence shown here is derived from an EMBL/GenBank/DDBJ whole genome shotgun (WGS) entry which is preliminary data.</text>
</comment>
<accession>A0A5B7F061</accession>